<accession>A0AB39QHI5</accession>
<dbReference type="PANTHER" id="PTHR21340">
    <property type="entry name" value="DIADENOSINE 5,5-P1,P4-TETRAPHOSPHATE PYROPHOSPHOHYDROLASE MUTT"/>
    <property type="match status" value="1"/>
</dbReference>
<dbReference type="InterPro" id="IPR051325">
    <property type="entry name" value="Nudix_hydrolase_domain"/>
</dbReference>
<dbReference type="Gene3D" id="3.90.79.10">
    <property type="entry name" value="Nucleoside Triphosphate Pyrophosphohydrolase"/>
    <property type="match status" value="1"/>
</dbReference>
<dbReference type="SUPFAM" id="SSF55811">
    <property type="entry name" value="Nudix"/>
    <property type="match status" value="1"/>
</dbReference>
<evidence type="ECO:0000256" key="1">
    <source>
        <dbReference type="ARBA" id="ARBA00022801"/>
    </source>
</evidence>
<proteinExistence type="predicted"/>
<dbReference type="InterPro" id="IPR015797">
    <property type="entry name" value="NUDIX_hydrolase-like_dom_sf"/>
</dbReference>
<gene>
    <name evidence="3" type="ORF">AB5J52_06270</name>
</gene>
<dbReference type="InterPro" id="IPR000086">
    <property type="entry name" value="NUDIX_hydrolase_dom"/>
</dbReference>
<dbReference type="GO" id="GO:0006167">
    <property type="term" value="P:AMP biosynthetic process"/>
    <property type="evidence" value="ECO:0007669"/>
    <property type="project" value="TreeGrafter"/>
</dbReference>
<reference evidence="3" key="1">
    <citation type="submission" date="2024-07" db="EMBL/GenBank/DDBJ databases">
        <authorList>
            <person name="Yu S.T."/>
        </authorList>
    </citation>
    <scope>NUCLEOTIDE SEQUENCE</scope>
    <source>
        <strain evidence="3">R39</strain>
    </source>
</reference>
<organism evidence="3">
    <name type="scientific">Streptomyces sp. R39</name>
    <dbReference type="NCBI Taxonomy" id="3238631"/>
    <lineage>
        <taxon>Bacteria</taxon>
        <taxon>Bacillati</taxon>
        <taxon>Actinomycetota</taxon>
        <taxon>Actinomycetes</taxon>
        <taxon>Kitasatosporales</taxon>
        <taxon>Streptomycetaceae</taxon>
        <taxon>Streptomyces</taxon>
    </lineage>
</organism>
<name>A0AB39QHI5_9ACTN</name>
<dbReference type="InterPro" id="IPR020084">
    <property type="entry name" value="NUDIX_hydrolase_CS"/>
</dbReference>
<protein>
    <submittedName>
        <fullName evidence="3">NUDIX domain-containing protein</fullName>
    </submittedName>
</protein>
<evidence type="ECO:0000313" key="3">
    <source>
        <dbReference type="EMBL" id="XDQ41901.1"/>
    </source>
</evidence>
<evidence type="ECO:0000259" key="2">
    <source>
        <dbReference type="PROSITE" id="PS51462"/>
    </source>
</evidence>
<feature type="domain" description="Nudix hydrolase" evidence="2">
    <location>
        <begin position="3"/>
        <end position="152"/>
    </location>
</feature>
<dbReference type="RefSeq" id="WP_369221473.1">
    <property type="nucleotide sequence ID" value="NZ_CP163441.1"/>
</dbReference>
<keyword evidence="1" id="KW-0378">Hydrolase</keyword>
<dbReference type="PANTHER" id="PTHR21340:SF7">
    <property type="entry name" value="NUDIX HYDROLASE DOMAIN-CONTAINING PROTEIN"/>
    <property type="match status" value="1"/>
</dbReference>
<dbReference type="Pfam" id="PF00293">
    <property type="entry name" value="NUDIX"/>
    <property type="match status" value="1"/>
</dbReference>
<dbReference type="GO" id="GO:0006754">
    <property type="term" value="P:ATP biosynthetic process"/>
    <property type="evidence" value="ECO:0007669"/>
    <property type="project" value="TreeGrafter"/>
</dbReference>
<sequence length="155" mass="16919">MTEPRRSAGLLLFRRTGAGLEVLLGHMGGPYFAKKDAGAWTVPKGEYEPAEPAWDAARREFQEELGLPPPDGAAIELGEVRQANGKIVTAWAVEADLDPATIAPGTFVMEWPPRSGRIQEFPELDRVAWLTADRAREVIVTAQAAFLDRLAEHSG</sequence>
<dbReference type="PROSITE" id="PS51462">
    <property type="entry name" value="NUDIX"/>
    <property type="match status" value="1"/>
</dbReference>
<dbReference type="PROSITE" id="PS00893">
    <property type="entry name" value="NUDIX_BOX"/>
    <property type="match status" value="1"/>
</dbReference>
<dbReference type="EMBL" id="CP163441">
    <property type="protein sequence ID" value="XDQ41901.1"/>
    <property type="molecule type" value="Genomic_DNA"/>
</dbReference>
<dbReference type="AlphaFoldDB" id="A0AB39QHI5"/>
<dbReference type="GO" id="GO:0004081">
    <property type="term" value="F:bis(5'-nucleosyl)-tetraphosphatase (asymmetrical) activity"/>
    <property type="evidence" value="ECO:0007669"/>
    <property type="project" value="TreeGrafter"/>
</dbReference>
<dbReference type="CDD" id="cd04662">
    <property type="entry name" value="NUDIX_Hydrolase"/>
    <property type="match status" value="1"/>
</dbReference>